<dbReference type="PANTHER" id="PTHR40980">
    <property type="entry name" value="PLUG DOMAIN-CONTAINING PROTEIN"/>
    <property type="match status" value="1"/>
</dbReference>
<gene>
    <name evidence="7" type="ORF">DJ013_19595</name>
</gene>
<dbReference type="EMBL" id="CP029480">
    <property type="protein sequence ID" value="AWW00256.1"/>
    <property type="molecule type" value="Genomic_DNA"/>
</dbReference>
<organism evidence="7 8">
    <name type="scientific">Arcticibacterium luteifluviistationis</name>
    <dbReference type="NCBI Taxonomy" id="1784714"/>
    <lineage>
        <taxon>Bacteria</taxon>
        <taxon>Pseudomonadati</taxon>
        <taxon>Bacteroidota</taxon>
        <taxon>Cytophagia</taxon>
        <taxon>Cytophagales</taxon>
        <taxon>Leadbetterellaceae</taxon>
        <taxon>Arcticibacterium</taxon>
    </lineage>
</organism>
<comment type="subcellular location">
    <subcellularLocation>
        <location evidence="1">Cell outer membrane</location>
    </subcellularLocation>
</comment>
<evidence type="ECO:0000256" key="2">
    <source>
        <dbReference type="ARBA" id="ARBA00023136"/>
    </source>
</evidence>
<dbReference type="Pfam" id="PF14905">
    <property type="entry name" value="OMP_b-brl_3"/>
    <property type="match status" value="1"/>
</dbReference>
<dbReference type="Gene3D" id="2.170.130.10">
    <property type="entry name" value="TonB-dependent receptor, plug domain"/>
    <property type="match status" value="1"/>
</dbReference>
<evidence type="ECO:0000259" key="5">
    <source>
        <dbReference type="Pfam" id="PF07715"/>
    </source>
</evidence>
<keyword evidence="2" id="KW-0472">Membrane</keyword>
<keyword evidence="4" id="KW-0732">Signal</keyword>
<sequence length="819" mass="91680">MYKSLFISTLFLLLVCSFSGQAQKFQTLTGTVIDSVTNEPLSFASVKLEQGGKLITGVQSTDDGGFKIETSTNEVYIIKIEYVGYAPKSIEINATENSVNLNLGALGLAPLSQLLETLIVTGIKPNMVTTLEKQIFDSEQFEVAKGGTAADLIKNIPSVMVNVEGEISVRGSKGFVIMVNGKPSALDQATILSQIPANTIQKVEIISVPSARYEADGRSGILNIVTKKGAMDGLSVFANMQYGLPRIKAYFNDTEPKRQGVDATVSYRKEKLELNIGVNYLQNDIAGRRVGDAFTIINDVKTIFPSEGERSFIRESYGLRTNATYNLNANNELTAGVYLGSREQYRTANIVYNNTKVDATSGEAISAFSYYNGNQVLKAGDFQVYNLDYLHKFEDQSSISVSGLMENAQLDGNTKNRNLNQFDYSDTLQYTYNTGENPLNALRLKVDYEKPIKIGVLAFGYQYRLQNQDGVFRYLERGGNNLPFVQNDAFSADIRVENRIHGLYGMYSAKFDKLEFSSGLRYEKSDRVFKDGISDDFHLDLSNFFPSANIMYSLSNDWRLKAGYSRRVQRSTNNELNPYPEREHSETLEQGDPRIKPEFIGITEVGISKDAQKLSVYMNLYHQHITDIVNRVNSVYNDTILNRIYTNAGVANLVGSELGLTWAASKKLKWFVGGNVYRLNIDGTLFENAVKVDSRGWVYSLNSNLSYKITPSLSSQFNFSYMSARNTAQGEDSRFYQPNLSVKKSFMDNKLTVGAQWQNMAFGNMGVNQQRITTFGTDFFTTTNYIQETNIVLLNLSFNFNQRDGKVKLPSSEFGEKEF</sequence>
<dbReference type="Gene3D" id="2.60.40.1120">
    <property type="entry name" value="Carboxypeptidase-like, regulatory domain"/>
    <property type="match status" value="1"/>
</dbReference>
<accession>A0A2Z4GGT2</accession>
<dbReference type="Pfam" id="PF07715">
    <property type="entry name" value="Plug"/>
    <property type="match status" value="1"/>
</dbReference>
<dbReference type="InterPro" id="IPR036942">
    <property type="entry name" value="Beta-barrel_TonB_sf"/>
</dbReference>
<keyword evidence="7" id="KW-0675">Receptor</keyword>
<dbReference type="InterPro" id="IPR041700">
    <property type="entry name" value="OMP_b-brl_3"/>
</dbReference>
<dbReference type="PANTHER" id="PTHR40980:SF4">
    <property type="entry name" value="TONB-DEPENDENT RECEPTOR-LIKE BETA-BARREL DOMAIN-CONTAINING PROTEIN"/>
    <property type="match status" value="1"/>
</dbReference>
<feature type="chain" id="PRO_5016307265" evidence="4">
    <location>
        <begin position="23"/>
        <end position="819"/>
    </location>
</feature>
<dbReference type="OrthoDB" id="905812at2"/>
<evidence type="ECO:0000256" key="3">
    <source>
        <dbReference type="ARBA" id="ARBA00023237"/>
    </source>
</evidence>
<evidence type="ECO:0000256" key="4">
    <source>
        <dbReference type="SAM" id="SignalP"/>
    </source>
</evidence>
<dbReference type="Proteomes" id="UP000249873">
    <property type="component" value="Chromosome"/>
</dbReference>
<dbReference type="GO" id="GO:0009279">
    <property type="term" value="C:cell outer membrane"/>
    <property type="evidence" value="ECO:0007669"/>
    <property type="project" value="UniProtKB-SubCell"/>
</dbReference>
<name>A0A2Z4GGT2_9BACT</name>
<reference evidence="7 8" key="1">
    <citation type="submission" date="2018-05" db="EMBL/GenBank/DDBJ databases">
        <title>Complete genome sequence of Arcticibacterium luteifluviistationis SM1504T, a cytophagaceae bacterium isolated from Arctic surface seawater.</title>
        <authorList>
            <person name="Li Y."/>
            <person name="Qin Q.-L."/>
        </authorList>
    </citation>
    <scope>NUCLEOTIDE SEQUENCE [LARGE SCALE GENOMIC DNA]</scope>
    <source>
        <strain evidence="7 8">SM1504</strain>
    </source>
</reference>
<dbReference type="InterPro" id="IPR012910">
    <property type="entry name" value="Plug_dom"/>
</dbReference>
<dbReference type="Pfam" id="PF13715">
    <property type="entry name" value="CarbopepD_reg_2"/>
    <property type="match status" value="1"/>
</dbReference>
<dbReference type="SUPFAM" id="SSF49464">
    <property type="entry name" value="Carboxypeptidase regulatory domain-like"/>
    <property type="match status" value="1"/>
</dbReference>
<feature type="signal peptide" evidence="4">
    <location>
        <begin position="1"/>
        <end position="22"/>
    </location>
</feature>
<dbReference type="InterPro" id="IPR008969">
    <property type="entry name" value="CarboxyPept-like_regulatory"/>
</dbReference>
<keyword evidence="3" id="KW-0998">Cell outer membrane</keyword>
<dbReference type="InterPro" id="IPR037066">
    <property type="entry name" value="Plug_dom_sf"/>
</dbReference>
<feature type="domain" description="Outer membrane protein beta-barrel" evidence="6">
    <location>
        <begin position="391"/>
        <end position="798"/>
    </location>
</feature>
<evidence type="ECO:0000256" key="1">
    <source>
        <dbReference type="ARBA" id="ARBA00004442"/>
    </source>
</evidence>
<evidence type="ECO:0000313" key="7">
    <source>
        <dbReference type="EMBL" id="AWW00256.1"/>
    </source>
</evidence>
<dbReference type="SUPFAM" id="SSF56935">
    <property type="entry name" value="Porins"/>
    <property type="match status" value="1"/>
</dbReference>
<evidence type="ECO:0000313" key="8">
    <source>
        <dbReference type="Proteomes" id="UP000249873"/>
    </source>
</evidence>
<dbReference type="RefSeq" id="WP_111373623.1">
    <property type="nucleotide sequence ID" value="NZ_CP029480.1"/>
</dbReference>
<dbReference type="Gene3D" id="2.40.170.20">
    <property type="entry name" value="TonB-dependent receptor, beta-barrel domain"/>
    <property type="match status" value="1"/>
</dbReference>
<protein>
    <submittedName>
        <fullName evidence="7">TonB-dependent receptor</fullName>
    </submittedName>
</protein>
<keyword evidence="8" id="KW-1185">Reference proteome</keyword>
<dbReference type="AlphaFoldDB" id="A0A2Z4GGT2"/>
<feature type="domain" description="TonB-dependent receptor plug" evidence="5">
    <location>
        <begin position="131"/>
        <end position="220"/>
    </location>
</feature>
<dbReference type="KEGG" id="als:DJ013_19595"/>
<proteinExistence type="predicted"/>
<evidence type="ECO:0000259" key="6">
    <source>
        <dbReference type="Pfam" id="PF14905"/>
    </source>
</evidence>